<name>A0ABT9NZI0_9ACTN</name>
<evidence type="ECO:0000313" key="3">
    <source>
        <dbReference type="EMBL" id="MDP9825554.1"/>
    </source>
</evidence>
<keyword evidence="4" id="KW-1185">Reference proteome</keyword>
<comment type="caution">
    <text evidence="3">The sequence shown here is derived from an EMBL/GenBank/DDBJ whole genome shotgun (WGS) entry which is preliminary data.</text>
</comment>
<organism evidence="3 4">
    <name type="scientific">Kineosporia succinea</name>
    <dbReference type="NCBI Taxonomy" id="84632"/>
    <lineage>
        <taxon>Bacteria</taxon>
        <taxon>Bacillati</taxon>
        <taxon>Actinomycetota</taxon>
        <taxon>Actinomycetes</taxon>
        <taxon>Kineosporiales</taxon>
        <taxon>Kineosporiaceae</taxon>
        <taxon>Kineosporia</taxon>
    </lineage>
</organism>
<feature type="region of interest" description="Disordered" evidence="1">
    <location>
        <begin position="52"/>
        <end position="91"/>
    </location>
</feature>
<evidence type="ECO:0000256" key="2">
    <source>
        <dbReference type="SAM" id="Phobius"/>
    </source>
</evidence>
<reference evidence="3 4" key="1">
    <citation type="submission" date="2023-07" db="EMBL/GenBank/DDBJ databases">
        <title>Sequencing the genomes of 1000 actinobacteria strains.</title>
        <authorList>
            <person name="Klenk H.-P."/>
        </authorList>
    </citation>
    <scope>NUCLEOTIDE SEQUENCE [LARGE SCALE GENOMIC DNA]</scope>
    <source>
        <strain evidence="3 4">DSM 44388</strain>
    </source>
</reference>
<dbReference type="EMBL" id="JAUSQZ010000001">
    <property type="protein sequence ID" value="MDP9825554.1"/>
    <property type="molecule type" value="Genomic_DNA"/>
</dbReference>
<protein>
    <submittedName>
        <fullName evidence="3">Uncharacterized protein</fullName>
    </submittedName>
</protein>
<dbReference type="RefSeq" id="WP_307239445.1">
    <property type="nucleotide sequence ID" value="NZ_JAUSQZ010000001.1"/>
</dbReference>
<keyword evidence="2" id="KW-1133">Transmembrane helix</keyword>
<dbReference type="Proteomes" id="UP001235712">
    <property type="component" value="Unassembled WGS sequence"/>
</dbReference>
<keyword evidence="2" id="KW-0812">Transmembrane</keyword>
<sequence length="91" mass="9354">MTLATTKPDAVRVPDADTVSPGFAGFVAIFCLAVATVLIIRAMTRSMRRVKFKADEEARAEAASASPSAEASQAPEASSPVSGTVQTPSQG</sequence>
<gene>
    <name evidence="3" type="ORF">J2S57_001303</name>
</gene>
<keyword evidence="2" id="KW-0472">Membrane</keyword>
<accession>A0ABT9NZI0</accession>
<feature type="compositionally biased region" description="Low complexity" evidence="1">
    <location>
        <begin position="61"/>
        <end position="82"/>
    </location>
</feature>
<proteinExistence type="predicted"/>
<evidence type="ECO:0000256" key="1">
    <source>
        <dbReference type="SAM" id="MobiDB-lite"/>
    </source>
</evidence>
<evidence type="ECO:0000313" key="4">
    <source>
        <dbReference type="Proteomes" id="UP001235712"/>
    </source>
</evidence>
<feature type="transmembrane region" description="Helical" evidence="2">
    <location>
        <begin position="23"/>
        <end position="43"/>
    </location>
</feature>